<dbReference type="InterPro" id="IPR018114">
    <property type="entry name" value="TRYPSIN_HIS"/>
</dbReference>
<dbReference type="InterPro" id="IPR033116">
    <property type="entry name" value="TRYPSIN_SER"/>
</dbReference>
<dbReference type="Gene3D" id="2.60.40.10">
    <property type="entry name" value="Immunoglobulins"/>
    <property type="match status" value="1"/>
</dbReference>
<keyword evidence="1" id="KW-1015">Disulfide bond</keyword>
<dbReference type="GO" id="GO:0006508">
    <property type="term" value="P:proteolysis"/>
    <property type="evidence" value="ECO:0007669"/>
    <property type="project" value="InterPro"/>
</dbReference>
<dbReference type="Pfam" id="PF00089">
    <property type="entry name" value="Trypsin"/>
    <property type="match status" value="1"/>
</dbReference>
<name>A0A8J1TPF4_OWEFU</name>
<dbReference type="PROSITE" id="PS50092">
    <property type="entry name" value="TSP1"/>
    <property type="match status" value="1"/>
</dbReference>
<evidence type="ECO:0000256" key="2">
    <source>
        <dbReference type="ARBA" id="ARBA00024195"/>
    </source>
</evidence>
<dbReference type="Gene3D" id="2.40.10.10">
    <property type="entry name" value="Trypsin-like serine proteases"/>
    <property type="match status" value="1"/>
</dbReference>
<dbReference type="GO" id="GO:0004252">
    <property type="term" value="F:serine-type endopeptidase activity"/>
    <property type="evidence" value="ECO:0007669"/>
    <property type="project" value="InterPro"/>
</dbReference>
<dbReference type="FunFam" id="2.40.10.10:FF:000068">
    <property type="entry name" value="transmembrane protease serine 2"/>
    <property type="match status" value="1"/>
</dbReference>
<dbReference type="InterPro" id="IPR051487">
    <property type="entry name" value="Ser/Thr_Proteases_Immune/Dev"/>
</dbReference>
<dbReference type="SUPFAM" id="SSF50494">
    <property type="entry name" value="Trypsin-like serine proteases"/>
    <property type="match status" value="1"/>
</dbReference>
<accession>A0A8J1TPF4</accession>
<dbReference type="PROSITE" id="PS00134">
    <property type="entry name" value="TRYPSIN_HIS"/>
    <property type="match status" value="1"/>
</dbReference>
<evidence type="ECO:0000256" key="1">
    <source>
        <dbReference type="ARBA" id="ARBA00023157"/>
    </source>
</evidence>
<reference evidence="3" key="1">
    <citation type="submission" date="2022-03" db="EMBL/GenBank/DDBJ databases">
        <authorList>
            <person name="Martin C."/>
        </authorList>
    </citation>
    <scope>NUCLEOTIDE SEQUENCE</scope>
</reference>
<comment type="similarity">
    <text evidence="2">Belongs to the peptidase S1 family. CLIP subfamily.</text>
</comment>
<dbReference type="InterPro" id="IPR001254">
    <property type="entry name" value="Trypsin_dom"/>
</dbReference>
<proteinExistence type="inferred from homology"/>
<dbReference type="InterPro" id="IPR000884">
    <property type="entry name" value="TSP1_rpt"/>
</dbReference>
<dbReference type="PROSITE" id="PS00135">
    <property type="entry name" value="TRYPSIN_SER"/>
    <property type="match status" value="1"/>
</dbReference>
<dbReference type="SMART" id="SM00209">
    <property type="entry name" value="TSP1"/>
    <property type="match status" value="2"/>
</dbReference>
<protein>
    <submittedName>
        <fullName evidence="3">Uncharacterized protein</fullName>
    </submittedName>
</protein>
<evidence type="ECO:0000313" key="4">
    <source>
        <dbReference type="Proteomes" id="UP000749559"/>
    </source>
</evidence>
<keyword evidence="4" id="KW-1185">Reference proteome</keyword>
<dbReference type="InterPro" id="IPR013783">
    <property type="entry name" value="Ig-like_fold"/>
</dbReference>
<dbReference type="InterPro" id="IPR001314">
    <property type="entry name" value="Peptidase_S1A"/>
</dbReference>
<dbReference type="AlphaFoldDB" id="A0A8J1TPF4"/>
<dbReference type="Proteomes" id="UP000749559">
    <property type="component" value="Unassembled WGS sequence"/>
</dbReference>
<dbReference type="PROSITE" id="PS50240">
    <property type="entry name" value="TRYPSIN_DOM"/>
    <property type="match status" value="1"/>
</dbReference>
<feature type="non-terminal residue" evidence="3">
    <location>
        <position position="785"/>
    </location>
</feature>
<dbReference type="OrthoDB" id="10061449at2759"/>
<dbReference type="PRINTS" id="PR00722">
    <property type="entry name" value="CHYMOTRYPSIN"/>
</dbReference>
<dbReference type="InterPro" id="IPR043504">
    <property type="entry name" value="Peptidase_S1_PA_chymotrypsin"/>
</dbReference>
<organism evidence="3 4">
    <name type="scientific">Owenia fusiformis</name>
    <name type="common">Polychaete worm</name>
    <dbReference type="NCBI Taxonomy" id="6347"/>
    <lineage>
        <taxon>Eukaryota</taxon>
        <taxon>Metazoa</taxon>
        <taxon>Spiralia</taxon>
        <taxon>Lophotrochozoa</taxon>
        <taxon>Annelida</taxon>
        <taxon>Polychaeta</taxon>
        <taxon>Sedentaria</taxon>
        <taxon>Canalipalpata</taxon>
        <taxon>Sabellida</taxon>
        <taxon>Oweniida</taxon>
        <taxon>Oweniidae</taxon>
        <taxon>Owenia</taxon>
    </lineage>
</organism>
<evidence type="ECO:0000313" key="3">
    <source>
        <dbReference type="EMBL" id="CAH1802637.1"/>
    </source>
</evidence>
<gene>
    <name evidence="3" type="ORF">OFUS_LOCUS26293</name>
</gene>
<dbReference type="SMART" id="SM00020">
    <property type="entry name" value="Tryp_SPc"/>
    <property type="match status" value="1"/>
</dbReference>
<dbReference type="EMBL" id="CAIIXF020000012">
    <property type="protein sequence ID" value="CAH1802637.1"/>
    <property type="molecule type" value="Genomic_DNA"/>
</dbReference>
<dbReference type="PANTHER" id="PTHR24256">
    <property type="entry name" value="TRYPTASE-RELATED"/>
    <property type="match status" value="1"/>
</dbReference>
<sequence>MQPRFHCILLFSAQFVLYWSSTLAGLCESGREFKKNGKVWDCLKESSKCPNNYECKAVISQNHQAVCCKKTCSIDGTILQIGKRTKGRNKCEKNCRCTVKGLKCARLNSKKCSECMIDGELHYVVNLLYENKTHKCECDQVTNSAICKVNVWPKWTNLGHWSVCSSDPEECGKTVRHRMCVDNKGLLKEDDNCFGDNHQSTDCCTPDLDLIAKDGWQKITNTVSNRRKKRGLKKDPRTKVKEREHFSWMVSLSIPEFNKDNTINPSDHVCGGSILNKHWIMTAAHCVCYKSCCDHNNKISCDITNWKVNTGILILDKFTGNHTHKVVEVIIHPRNNKDPNNNVNDVALVRVDTGFDFDDPMVQPCAIPTSICTGEALDDCIPHEELAQKQDCEFVGWGNDYGVSNDLKWIQIFVNSDQLSLAWEKKKIGVTNLKRGSQCPGDSGGPLMCKPDDSSRFGEQWNERVVLGIASYTDPVGHCLTTKETTTYFGLVPYFLEWMANAIPDWSPWGRWSPCTTHCGGDCNADCAIGAQTRSRSCFFPEYGYIRNAEPLYQTAKECFEHKTEKCAPKEECDGDTMTTRYATIGEQTVIPCRIPPDLRWKDSEQSVWIYELITDKYVATTIYSEHAREYSSGPEYNWRFISPDKYERLAPDSDINFDIVIRNVSSSDFGFYMCNVNVGKENTYKHTILKYGNATTQNCRCEAPKKLSKADGITIFTKGYPCESTVTWKCHEDGREKNLEPTTHQTCIDGEWLPEFKLDPFCFVARDVEGYLVEDDPCLEFDKR</sequence>
<dbReference type="InterPro" id="IPR009003">
    <property type="entry name" value="Peptidase_S1_PA"/>
</dbReference>
<comment type="caution">
    <text evidence="3">The sequence shown here is derived from an EMBL/GenBank/DDBJ whole genome shotgun (WGS) entry which is preliminary data.</text>
</comment>